<evidence type="ECO:0000313" key="3">
    <source>
        <dbReference type="EMBL" id="WWC91435.1"/>
    </source>
</evidence>
<protein>
    <submittedName>
        <fullName evidence="3">Uncharacterized protein</fullName>
    </submittedName>
</protein>
<evidence type="ECO:0000256" key="1">
    <source>
        <dbReference type="SAM" id="MobiDB-lite"/>
    </source>
</evidence>
<organism evidence="3 4">
    <name type="scientific">Kwoniella dendrophila CBS 6074</name>
    <dbReference type="NCBI Taxonomy" id="1295534"/>
    <lineage>
        <taxon>Eukaryota</taxon>
        <taxon>Fungi</taxon>
        <taxon>Dikarya</taxon>
        <taxon>Basidiomycota</taxon>
        <taxon>Agaricomycotina</taxon>
        <taxon>Tremellomycetes</taxon>
        <taxon>Tremellales</taxon>
        <taxon>Cryptococcaceae</taxon>
        <taxon>Kwoniella</taxon>
    </lineage>
</organism>
<keyword evidence="4" id="KW-1185">Reference proteome</keyword>
<feature type="signal peptide" evidence="2">
    <location>
        <begin position="1"/>
        <end position="19"/>
    </location>
</feature>
<dbReference type="AlphaFoldDB" id="A0AAX4K1C2"/>
<dbReference type="RefSeq" id="XP_066078197.1">
    <property type="nucleotide sequence ID" value="XM_066222100.1"/>
</dbReference>
<name>A0AAX4K1C2_9TREE</name>
<gene>
    <name evidence="3" type="ORF">L201_006381</name>
</gene>
<feature type="region of interest" description="Disordered" evidence="1">
    <location>
        <begin position="94"/>
        <end position="149"/>
    </location>
</feature>
<evidence type="ECO:0000256" key="2">
    <source>
        <dbReference type="SAM" id="SignalP"/>
    </source>
</evidence>
<dbReference type="EMBL" id="CP144105">
    <property type="protein sequence ID" value="WWC91435.1"/>
    <property type="molecule type" value="Genomic_DNA"/>
</dbReference>
<evidence type="ECO:0000313" key="4">
    <source>
        <dbReference type="Proteomes" id="UP001355207"/>
    </source>
</evidence>
<feature type="chain" id="PRO_5043354503" evidence="2">
    <location>
        <begin position="20"/>
        <end position="149"/>
    </location>
</feature>
<proteinExistence type="predicted"/>
<dbReference type="GeneID" id="91097050"/>
<accession>A0AAX4K1C2</accession>
<keyword evidence="2" id="KW-0732">Signal</keyword>
<reference evidence="3 4" key="1">
    <citation type="submission" date="2024-01" db="EMBL/GenBank/DDBJ databases">
        <title>Comparative genomics of Cryptococcus and Kwoniella reveals pathogenesis evolution and contrasting modes of karyotype evolution via chromosome fusion or intercentromeric recombination.</title>
        <authorList>
            <person name="Coelho M.A."/>
            <person name="David-Palma M."/>
            <person name="Shea T."/>
            <person name="Bowers K."/>
            <person name="McGinley-Smith S."/>
            <person name="Mohammad A.W."/>
            <person name="Gnirke A."/>
            <person name="Yurkov A.M."/>
            <person name="Nowrousian M."/>
            <person name="Sun S."/>
            <person name="Cuomo C.A."/>
            <person name="Heitman J."/>
        </authorList>
    </citation>
    <scope>NUCLEOTIDE SEQUENCE [LARGE SCALE GENOMIC DNA]</scope>
    <source>
        <strain evidence="3 4">CBS 6074</strain>
    </source>
</reference>
<sequence>MKLIHLTATTIAFLGVVTAAPSRTNSDLAPRAFTSGSTTCYSKCPDTLDGYALSQSTDNSTEDNQKFHTCFYSRGAGQPGLICNYNPDGSLSNLGQRNSNDCPQKAPSAGCGSTNPDPGNAFKRSTIVKQHTEAERAIQARQFKPKRLN</sequence>
<dbReference type="Proteomes" id="UP001355207">
    <property type="component" value="Chromosome 8"/>
</dbReference>